<dbReference type="Pfam" id="PF01136">
    <property type="entry name" value="Peptidase_U32"/>
    <property type="match status" value="1"/>
</dbReference>
<dbReference type="PANTHER" id="PTHR30217">
    <property type="entry name" value="PEPTIDASE U32 FAMILY"/>
    <property type="match status" value="1"/>
</dbReference>
<dbReference type="EMBL" id="AUZM01000115">
    <property type="protein sequence ID" value="ERT04188.1"/>
    <property type="molecule type" value="Genomic_DNA"/>
</dbReference>
<dbReference type="InterPro" id="IPR001539">
    <property type="entry name" value="Peptidase_U32"/>
</dbReference>
<proteinExistence type="predicted"/>
<reference evidence="1 2" key="1">
    <citation type="journal article" date="2013" name="Front. Microbiol.">
        <title>Comparative genomic analyses of the cyanobacterium, Lyngbya aestuarii BL J, a powerful hydrogen producer.</title>
        <authorList>
            <person name="Kothari A."/>
            <person name="Vaughn M."/>
            <person name="Garcia-Pichel F."/>
        </authorList>
    </citation>
    <scope>NUCLEOTIDE SEQUENCE [LARGE SCALE GENOMIC DNA]</scope>
    <source>
        <strain evidence="1 2">BL J</strain>
    </source>
</reference>
<dbReference type="OrthoDB" id="440687at2"/>
<dbReference type="PANTHER" id="PTHR30217:SF12">
    <property type="entry name" value="U32 FAMILY PEPTIDASE"/>
    <property type="match status" value="1"/>
</dbReference>
<keyword evidence="2" id="KW-1185">Reference proteome</keyword>
<accession>U7Q8R3</accession>
<comment type="caution">
    <text evidence="1">The sequence shown here is derived from an EMBL/GenBank/DDBJ whole genome shotgun (WGS) entry which is preliminary data.</text>
</comment>
<evidence type="ECO:0000313" key="2">
    <source>
        <dbReference type="Proteomes" id="UP000017127"/>
    </source>
</evidence>
<dbReference type="Proteomes" id="UP000017127">
    <property type="component" value="Unassembled WGS sequence"/>
</dbReference>
<dbReference type="InterPro" id="IPR051454">
    <property type="entry name" value="RNA/ubiquinone_mod_enzymes"/>
</dbReference>
<evidence type="ECO:0000313" key="1">
    <source>
        <dbReference type="EMBL" id="ERT04188.1"/>
    </source>
</evidence>
<dbReference type="RefSeq" id="WP_023069552.1">
    <property type="nucleotide sequence ID" value="NZ_AUZM01000115.1"/>
</dbReference>
<sequence>MQFNTFISSISDLERCVNAPNLQEVLLEPLLLARQGRLSLEEVEFLASEAVKRSLHPVLVWDILMPEQIMMEICQKISQYNLSKFSAIRVCDPGAAWWVKTHFPQLKIHLIVETGNHNLEALQGWCEVLSDSLERLILSIELPEKQLIEYCQKLPVGCEILGVGRILLFYSPRSLLSKHLSVNSSDEAIPYLETTVASEESHNRPFPTLETVHGTFMFLDKDQFILDQLASLEKAGLQRVRLDLRHLSQDGNIAVNIDNICQQILDNPTTLKTQWHQPIRAPFFKANRTTSIFHRMKSKAKLAGYRNEIGLAEIVAVESKTAVIFYALQAFEFAQINSLILPTGEERELPEDIEFRNLQGEVIKKCDYEQILITNWFKKAMPGTLLLGKIENV</sequence>
<dbReference type="AlphaFoldDB" id="U7Q8R3"/>
<organism evidence="1 2">
    <name type="scientific">Lyngbya aestuarii BL J</name>
    <dbReference type="NCBI Taxonomy" id="1348334"/>
    <lineage>
        <taxon>Bacteria</taxon>
        <taxon>Bacillati</taxon>
        <taxon>Cyanobacteriota</taxon>
        <taxon>Cyanophyceae</taxon>
        <taxon>Oscillatoriophycideae</taxon>
        <taxon>Oscillatoriales</taxon>
        <taxon>Microcoleaceae</taxon>
        <taxon>Lyngbya</taxon>
    </lineage>
</organism>
<protein>
    <submittedName>
        <fullName evidence="1">Peptidase U32 family protein</fullName>
    </submittedName>
</protein>
<name>U7Q8R3_9CYAN</name>
<gene>
    <name evidence="1" type="ORF">M595_5871</name>
</gene>